<keyword evidence="2" id="KW-0812">Transmembrane</keyword>
<accession>A0A0G1XU86</accession>
<comment type="caution">
    <text evidence="3">The sequence shown here is derived from an EMBL/GenBank/DDBJ whole genome shotgun (WGS) entry which is preliminary data.</text>
</comment>
<feature type="transmembrane region" description="Helical" evidence="2">
    <location>
        <begin position="221"/>
        <end position="239"/>
    </location>
</feature>
<evidence type="ECO:0000256" key="2">
    <source>
        <dbReference type="SAM" id="Phobius"/>
    </source>
</evidence>
<evidence type="ECO:0000313" key="3">
    <source>
        <dbReference type="EMBL" id="KKW06132.1"/>
    </source>
</evidence>
<keyword evidence="2" id="KW-0472">Membrane</keyword>
<evidence type="ECO:0000256" key="1">
    <source>
        <dbReference type="SAM" id="MobiDB-lite"/>
    </source>
</evidence>
<dbReference type="PATRIC" id="fig|1618342.3.peg.131"/>
<proteinExistence type="predicted"/>
<feature type="transmembrane region" description="Helical" evidence="2">
    <location>
        <begin position="245"/>
        <end position="267"/>
    </location>
</feature>
<sequence length="273" mass="29954">MLKDIVSAFFVWFQQNAEVIFLVSSALILLAGLVLVFADPIRRKLFQAWVARNTFAWWANFVRFVGQIRGRILGAFKSRPDPQPEWSPLARSIAEEIRQGKFSKKQAKKLSCLVSECVHCEGKGRSARWSASYAHTLMGDIEKELDAKTICMGCLYSLAELAVMLLPEEEEEPEVFFPFGFTPDPPIPAANTTMPAATPETAPTAPAATGQQRGSPEKMGMFTRTVFLMGAFGLIGSGIREVLSSITSGISALVWGVILLSAGVLILRNVLKN</sequence>
<feature type="compositionally biased region" description="Low complexity" evidence="1">
    <location>
        <begin position="196"/>
        <end position="209"/>
    </location>
</feature>
<dbReference type="AlphaFoldDB" id="A0A0G1XU86"/>
<organism evidence="3 4">
    <name type="scientific">candidate division CPR1 bacterium GW2011_GWC1_49_13</name>
    <dbReference type="NCBI Taxonomy" id="1618342"/>
    <lineage>
        <taxon>Bacteria</taxon>
        <taxon>candidate division CPR1</taxon>
    </lineage>
</organism>
<protein>
    <submittedName>
        <fullName evidence="3">Uncharacterized protein</fullName>
    </submittedName>
</protein>
<feature type="transmembrane region" description="Helical" evidence="2">
    <location>
        <begin position="20"/>
        <end position="38"/>
    </location>
</feature>
<reference evidence="3 4" key="1">
    <citation type="journal article" date="2015" name="Nature">
        <title>rRNA introns, odd ribosomes, and small enigmatic genomes across a large radiation of phyla.</title>
        <authorList>
            <person name="Brown C.T."/>
            <person name="Hug L.A."/>
            <person name="Thomas B.C."/>
            <person name="Sharon I."/>
            <person name="Castelle C.J."/>
            <person name="Singh A."/>
            <person name="Wilkins M.J."/>
            <person name="Williams K.H."/>
            <person name="Banfield J.F."/>
        </authorList>
    </citation>
    <scope>NUCLEOTIDE SEQUENCE [LARGE SCALE GENOMIC DNA]</scope>
</reference>
<keyword evidence="2" id="KW-1133">Transmembrane helix</keyword>
<feature type="region of interest" description="Disordered" evidence="1">
    <location>
        <begin position="196"/>
        <end position="216"/>
    </location>
</feature>
<evidence type="ECO:0000313" key="4">
    <source>
        <dbReference type="Proteomes" id="UP000034119"/>
    </source>
</evidence>
<name>A0A0G1XU86_9BACT</name>
<dbReference type="EMBL" id="LCPW01000003">
    <property type="protein sequence ID" value="KKW06132.1"/>
    <property type="molecule type" value="Genomic_DNA"/>
</dbReference>
<gene>
    <name evidence="3" type="ORF">UY40_C0003G0021</name>
</gene>
<dbReference type="Proteomes" id="UP000034119">
    <property type="component" value="Unassembled WGS sequence"/>
</dbReference>